<proteinExistence type="predicted"/>
<gene>
    <name evidence="3" type="ORF">HNP82_003130</name>
</gene>
<feature type="region of interest" description="Disordered" evidence="1">
    <location>
        <begin position="32"/>
        <end position="62"/>
    </location>
</feature>
<keyword evidence="4" id="KW-1185">Reference proteome</keyword>
<dbReference type="PROSITE" id="PS51257">
    <property type="entry name" value="PROKAR_LIPOPROTEIN"/>
    <property type="match status" value="1"/>
</dbReference>
<evidence type="ECO:0008006" key="5">
    <source>
        <dbReference type="Google" id="ProtNLM"/>
    </source>
</evidence>
<dbReference type="EMBL" id="JACHFW010000017">
    <property type="protein sequence ID" value="MBB5265978.1"/>
    <property type="molecule type" value="Genomic_DNA"/>
</dbReference>
<feature type="compositionally biased region" description="Polar residues" evidence="1">
    <location>
        <begin position="32"/>
        <end position="60"/>
    </location>
</feature>
<comment type="caution">
    <text evidence="3">The sequence shown here is derived from an EMBL/GenBank/DDBJ whole genome shotgun (WGS) entry which is preliminary data.</text>
</comment>
<evidence type="ECO:0000313" key="4">
    <source>
        <dbReference type="Proteomes" id="UP000543642"/>
    </source>
</evidence>
<protein>
    <recommendedName>
        <fullName evidence="5">Lipoprotein</fullName>
    </recommendedName>
</protein>
<organism evidence="3 4">
    <name type="scientific">Catenibacillus scindens</name>
    <dbReference type="NCBI Taxonomy" id="673271"/>
    <lineage>
        <taxon>Bacteria</taxon>
        <taxon>Bacillati</taxon>
        <taxon>Bacillota</taxon>
        <taxon>Clostridia</taxon>
        <taxon>Lachnospirales</taxon>
        <taxon>Lachnospiraceae</taxon>
        <taxon>Catenibacillus</taxon>
    </lineage>
</organism>
<reference evidence="3 4" key="1">
    <citation type="submission" date="2020-08" db="EMBL/GenBank/DDBJ databases">
        <title>Genomic Encyclopedia of Type Strains, Phase IV (KMG-IV): sequencing the most valuable type-strain genomes for metagenomic binning, comparative biology and taxonomic classification.</title>
        <authorList>
            <person name="Goeker M."/>
        </authorList>
    </citation>
    <scope>NUCLEOTIDE SEQUENCE [LARGE SCALE GENOMIC DNA]</scope>
    <source>
        <strain evidence="3 4">DSM 106146</strain>
    </source>
</reference>
<dbReference type="Gene3D" id="3.10.450.590">
    <property type="match status" value="1"/>
</dbReference>
<feature type="chain" id="PRO_5030626860" description="Lipoprotein" evidence="2">
    <location>
        <begin position="31"/>
        <end position="173"/>
    </location>
</feature>
<keyword evidence="2" id="KW-0732">Signal</keyword>
<feature type="signal peptide" evidence="2">
    <location>
        <begin position="1"/>
        <end position="30"/>
    </location>
</feature>
<evidence type="ECO:0000313" key="3">
    <source>
        <dbReference type="EMBL" id="MBB5265978.1"/>
    </source>
</evidence>
<dbReference type="Proteomes" id="UP000543642">
    <property type="component" value="Unassembled WGS sequence"/>
</dbReference>
<name>A0A7W8HCR7_9FIRM</name>
<dbReference type="AlphaFoldDB" id="A0A7W8HCR7"/>
<accession>A0A7W8HCR7</accession>
<evidence type="ECO:0000256" key="2">
    <source>
        <dbReference type="SAM" id="SignalP"/>
    </source>
</evidence>
<evidence type="ECO:0000256" key="1">
    <source>
        <dbReference type="SAM" id="MobiDB-lite"/>
    </source>
</evidence>
<dbReference type="RefSeq" id="WP_183776195.1">
    <property type="nucleotide sequence ID" value="NZ_JACHFW010000017.1"/>
</dbReference>
<sequence length="173" mass="17853">MMGKILKQAGLMFMVLAFMAFLGACSGNDAQSGAPDQSVQSQDIQAQSGLQDAGNGTNASDGGEMVVEFNAQDYAATLCSGDLSSLMELYSYTDEMTAQLESTGGLEAYQTRLQANGEFQGAGEPQVSQSDGGTSYSVPCRFSGQEVNVIVSVDSDGKIADISIAGDGGENNG</sequence>